<gene>
    <name evidence="1" type="ORF">HMPREF1563_2834</name>
</gene>
<proteinExistence type="predicted"/>
<reference evidence="1 2" key="1">
    <citation type="submission" date="2014-01" db="EMBL/GenBank/DDBJ databases">
        <authorList>
            <person name="Durkin A.S."/>
            <person name="McCorrison J."/>
            <person name="Torralba M."/>
            <person name="Gillis M."/>
            <person name="Haft D.H."/>
            <person name="Methe B."/>
            <person name="Sutton G."/>
            <person name="Nelson K.E."/>
        </authorList>
    </citation>
    <scope>NUCLEOTIDE SEQUENCE [LARGE SCALE GENOMIC DNA]</scope>
    <source>
        <strain evidence="1 2">205/92</strain>
    </source>
</reference>
<dbReference type="EMBL" id="JALD01000024">
    <property type="protein sequence ID" value="EUD12390.1"/>
    <property type="molecule type" value="Genomic_DNA"/>
</dbReference>
<dbReference type="AlphaFoldDB" id="A0AAV3M9K0"/>
<evidence type="ECO:0000313" key="2">
    <source>
        <dbReference type="Proteomes" id="UP000022311"/>
    </source>
</evidence>
<organism evidence="1 2">
    <name type="scientific">Providencia alcalifaciens 205/92</name>
    <dbReference type="NCBI Taxonomy" id="1256988"/>
    <lineage>
        <taxon>Bacteria</taxon>
        <taxon>Pseudomonadati</taxon>
        <taxon>Pseudomonadota</taxon>
        <taxon>Gammaproteobacteria</taxon>
        <taxon>Enterobacterales</taxon>
        <taxon>Morganellaceae</taxon>
        <taxon>Providencia</taxon>
    </lineage>
</organism>
<dbReference type="Proteomes" id="UP000022311">
    <property type="component" value="Unassembled WGS sequence"/>
</dbReference>
<evidence type="ECO:0008006" key="3">
    <source>
        <dbReference type="Google" id="ProtNLM"/>
    </source>
</evidence>
<name>A0AAV3M9K0_9GAMM</name>
<accession>A0AAV3M9K0</accession>
<protein>
    <recommendedName>
        <fullName evidence="3">Phage protein</fullName>
    </recommendedName>
</protein>
<comment type="caution">
    <text evidence="1">The sequence shown here is derived from an EMBL/GenBank/DDBJ whole genome shotgun (WGS) entry which is preliminary data.</text>
</comment>
<sequence length="181" mass="20197">MATPLRMAAYHEAVLTALRALPWVNSVEMYPETVTPVVTPAVFFSVDGWEMDNHSDGQLRVTLSGSLWVLVDRAATSEIGRPEVYIRSAAADLTQWLDGQTFGLSMVEPAVFLSADVDETDPQWDDYWVWQVSFTQRVALGADPFATDNLPLQRVWLGIAPDIGAQHVADYHLIYEGKSRE</sequence>
<evidence type="ECO:0000313" key="1">
    <source>
        <dbReference type="EMBL" id="EUD12390.1"/>
    </source>
</evidence>